<gene>
    <name evidence="10" type="primary">pfkA</name>
    <name evidence="12" type="ORF">CSA56_00420</name>
</gene>
<evidence type="ECO:0000256" key="5">
    <source>
        <dbReference type="ARBA" id="ARBA00022777"/>
    </source>
</evidence>
<proteinExistence type="inferred from homology"/>
<evidence type="ECO:0000256" key="1">
    <source>
        <dbReference type="ARBA" id="ARBA00001946"/>
    </source>
</evidence>
<dbReference type="SUPFAM" id="SSF53784">
    <property type="entry name" value="Phosphofructokinase"/>
    <property type="match status" value="1"/>
</dbReference>
<feature type="site" description="Important for substrate specificity; cannot use PPi as phosphoryl donor" evidence="10">
    <location>
        <position position="175"/>
    </location>
</feature>
<evidence type="ECO:0000256" key="2">
    <source>
        <dbReference type="ARBA" id="ARBA00022679"/>
    </source>
</evidence>
<dbReference type="InterPro" id="IPR050929">
    <property type="entry name" value="PFKA"/>
</dbReference>
<comment type="cofactor">
    <cofactor evidence="1 10">
        <name>Mg(2+)</name>
        <dbReference type="ChEBI" id="CHEBI:18420"/>
    </cofactor>
</comment>
<dbReference type="EMBL" id="PDSK01000015">
    <property type="protein sequence ID" value="PIE36389.1"/>
    <property type="molecule type" value="Genomic_DNA"/>
</dbReference>
<dbReference type="PRINTS" id="PR00476">
    <property type="entry name" value="PHFRCTKINASE"/>
</dbReference>
<evidence type="ECO:0000256" key="6">
    <source>
        <dbReference type="ARBA" id="ARBA00022840"/>
    </source>
</evidence>
<evidence type="ECO:0000313" key="12">
    <source>
        <dbReference type="EMBL" id="PIE36389.1"/>
    </source>
</evidence>
<keyword evidence="4 10" id="KW-0547">Nucleotide-binding</keyword>
<dbReference type="UniPathway" id="UPA00109">
    <property type="reaction ID" value="UER00182"/>
</dbReference>
<dbReference type="InterPro" id="IPR035966">
    <property type="entry name" value="PKF_sf"/>
</dbReference>
<evidence type="ECO:0000256" key="7">
    <source>
        <dbReference type="ARBA" id="ARBA00022842"/>
    </source>
</evidence>
<keyword evidence="10" id="KW-0963">Cytoplasm</keyword>
<dbReference type="PANTHER" id="PTHR45770">
    <property type="entry name" value="ATP-DEPENDENT 6-PHOSPHOFRUCTOKINASE 1"/>
    <property type="match status" value="1"/>
</dbReference>
<keyword evidence="3 10" id="KW-0479">Metal-binding</keyword>
<comment type="pathway">
    <text evidence="10">Carbohydrate degradation; glycolysis; D-glyceraldehyde 3-phosphate and glycerone phosphate from D-glucose: step 3/4.</text>
</comment>
<feature type="binding site" evidence="10">
    <location>
        <position position="309"/>
    </location>
    <ligand>
        <name>substrate</name>
    </ligand>
</feature>
<feature type="binding site" evidence="10">
    <location>
        <begin position="361"/>
        <end position="364"/>
    </location>
    <ligand>
        <name>substrate</name>
    </ligand>
</feature>
<feature type="active site" description="Proton acceptor" evidence="10">
    <location>
        <position position="204"/>
    </location>
</feature>
<feature type="binding site" evidence="10">
    <location>
        <position position="174"/>
    </location>
    <ligand>
        <name>Mg(2+)</name>
        <dbReference type="ChEBI" id="CHEBI:18420"/>
        <note>catalytic</note>
    </ligand>
</feature>
<feature type="binding site" evidence="10">
    <location>
        <begin position="148"/>
        <end position="149"/>
    </location>
    <ligand>
        <name>ATP</name>
        <dbReference type="ChEBI" id="CHEBI:30616"/>
    </ligand>
</feature>
<evidence type="ECO:0000256" key="8">
    <source>
        <dbReference type="ARBA" id="ARBA00023152"/>
    </source>
</evidence>
<sequence>MINDQHIPCMGPRKLPSPLVKSLGNDTNIQFIGDDERILFEACINDNNDNPKNAGSFEKAGPREHIYFEPSKVRAGIVTCGGLCPGINNVIRTLVMHMHYHYGVTSIFGFKYGYQGFIPKYNHELINLTPNAVKDIHNQGGSFLHSSRGHQDISEIVDSLERNNINILFCTGGDGTLRGAHYIWEEIKNRNLKISIVGIPKTIDNDVPFCARTFGFETAFSKAIESIQGGHVEARGFPYGIVIVKLMGRDSGFIAANTTLACPDVNFVLVPEVPFTLEGEQGLLKALHRSILEKEKSGRHPHAVIVVAEGAGQDLMHNDGSERDASGNVKYKDIGLFLRKQINAYFKDKLPINLKYIEPSYLIRSVPANAHDSIFCYYLAENAVHAAMAGKTDLMIGYWNDHFTHVPLSMAINERKKIDPNSAFWRQVLACTGQPARMK</sequence>
<reference evidence="12 13" key="1">
    <citation type="submission" date="2017-10" db="EMBL/GenBank/DDBJ databases">
        <title>Novel microbial diversity and functional potential in the marine mammal oral microbiome.</title>
        <authorList>
            <person name="Dudek N.K."/>
            <person name="Sun C.L."/>
            <person name="Burstein D."/>
            <person name="Kantor R.S."/>
            <person name="Aliaga Goltsman D.S."/>
            <person name="Bik E.M."/>
            <person name="Thomas B.C."/>
            <person name="Banfield J.F."/>
            <person name="Relman D.A."/>
        </authorList>
    </citation>
    <scope>NUCLEOTIDE SEQUENCE [LARGE SCALE GENOMIC DNA]</scope>
    <source>
        <strain evidence="12">DOLJORAL78_47_16</strain>
    </source>
</reference>
<protein>
    <recommendedName>
        <fullName evidence="10">ATP-dependent 6-phosphofructokinase</fullName>
        <shortName evidence="10">ATP-PFK</shortName>
        <shortName evidence="10">Phosphofructokinase</shortName>
        <ecNumber evidence="10">2.7.1.11</ecNumber>
    </recommendedName>
    <alternativeName>
        <fullName evidence="10">Phosphohexokinase</fullName>
    </alternativeName>
</protein>
<dbReference type="PIRSF" id="PIRSF000534">
    <property type="entry name" value="PPi_PFK_TP0108"/>
    <property type="match status" value="1"/>
</dbReference>
<keyword evidence="5 10" id="KW-0418">Kinase</keyword>
<feature type="binding site" evidence="10">
    <location>
        <begin position="247"/>
        <end position="249"/>
    </location>
    <ligand>
        <name>substrate</name>
    </ligand>
</feature>
<organism evidence="12 13">
    <name type="scientific">candidate division KSB3 bacterium</name>
    <dbReference type="NCBI Taxonomy" id="2044937"/>
    <lineage>
        <taxon>Bacteria</taxon>
        <taxon>candidate division KSB3</taxon>
    </lineage>
</organism>
<keyword evidence="6 10" id="KW-0067">ATP-binding</keyword>
<dbReference type="Proteomes" id="UP000230821">
    <property type="component" value="Unassembled WGS sequence"/>
</dbReference>
<dbReference type="AlphaFoldDB" id="A0A2G6KNI4"/>
<feature type="binding site" evidence="10">
    <location>
        <position position="82"/>
    </location>
    <ligand>
        <name>ATP</name>
        <dbReference type="ChEBI" id="CHEBI:30616"/>
    </ligand>
</feature>
<evidence type="ECO:0000256" key="3">
    <source>
        <dbReference type="ARBA" id="ARBA00022723"/>
    </source>
</evidence>
<dbReference type="InterPro" id="IPR000023">
    <property type="entry name" value="Phosphofructokinase_dom"/>
</dbReference>
<comment type="caution">
    <text evidence="12">The sequence shown here is derived from an EMBL/GenBank/DDBJ whole genome shotgun (WGS) entry which is preliminary data.</text>
</comment>
<dbReference type="GO" id="GO:0005737">
    <property type="term" value="C:cytoplasm"/>
    <property type="evidence" value="ECO:0007669"/>
    <property type="project" value="UniProtKB-SubCell"/>
</dbReference>
<dbReference type="GO" id="GO:0003872">
    <property type="term" value="F:6-phosphofructokinase activity"/>
    <property type="evidence" value="ECO:0007669"/>
    <property type="project" value="UniProtKB-UniRule"/>
</dbReference>
<dbReference type="GO" id="GO:0006002">
    <property type="term" value="P:fructose 6-phosphate metabolic process"/>
    <property type="evidence" value="ECO:0007669"/>
    <property type="project" value="InterPro"/>
</dbReference>
<dbReference type="NCBIfam" id="NF005301">
    <property type="entry name" value="PRK06830.1"/>
    <property type="match status" value="1"/>
</dbReference>
<comment type="similarity">
    <text evidence="10">Belongs to the phosphofructokinase type A (PFKA) family. PPi-dependent PFK group II subfamily. Atypical ATP-dependent clade 'X' sub-subfamily.</text>
</comment>
<dbReference type="GO" id="GO:0046872">
    <property type="term" value="F:metal ion binding"/>
    <property type="evidence" value="ECO:0007669"/>
    <property type="project" value="UniProtKB-KW"/>
</dbReference>
<evidence type="ECO:0000256" key="9">
    <source>
        <dbReference type="ARBA" id="ARBA00048070"/>
    </source>
</evidence>
<comment type="subunit">
    <text evidence="10">Homodimer.</text>
</comment>
<keyword evidence="7 10" id="KW-0460">Magnesium</keyword>
<dbReference type="EC" id="2.7.1.11" evidence="10"/>
<evidence type="ECO:0000313" key="13">
    <source>
        <dbReference type="Proteomes" id="UP000230821"/>
    </source>
</evidence>
<dbReference type="GO" id="GO:0005524">
    <property type="term" value="F:ATP binding"/>
    <property type="evidence" value="ECO:0007669"/>
    <property type="project" value="UniProtKB-KW"/>
</dbReference>
<feature type="binding site" evidence="10">
    <location>
        <begin position="173"/>
        <end position="176"/>
    </location>
    <ligand>
        <name>ATP</name>
        <dbReference type="ChEBI" id="CHEBI:30616"/>
    </ligand>
</feature>
<evidence type="ECO:0000256" key="10">
    <source>
        <dbReference type="HAMAP-Rule" id="MF_01981"/>
    </source>
</evidence>
<dbReference type="HAMAP" id="MF_01981">
    <property type="entry name" value="Phosphofructokinase_II_X"/>
    <property type="match status" value="1"/>
</dbReference>
<name>A0A2G6KNI4_9BACT</name>
<evidence type="ECO:0000259" key="11">
    <source>
        <dbReference type="Pfam" id="PF00365"/>
    </source>
</evidence>
<keyword evidence="2 10" id="KW-0808">Transferase</keyword>
<dbReference type="Gene3D" id="3.40.50.450">
    <property type="match status" value="1"/>
</dbReference>
<feature type="domain" description="Phosphofructokinase" evidence="11">
    <location>
        <begin position="74"/>
        <end position="386"/>
    </location>
</feature>
<dbReference type="Pfam" id="PF00365">
    <property type="entry name" value="PFK"/>
    <property type="match status" value="1"/>
</dbReference>
<comment type="catalytic activity">
    <reaction evidence="9 10">
        <text>beta-D-fructose 6-phosphate + ATP = beta-D-fructose 1,6-bisphosphate + ADP + H(+)</text>
        <dbReference type="Rhea" id="RHEA:16109"/>
        <dbReference type="ChEBI" id="CHEBI:15378"/>
        <dbReference type="ChEBI" id="CHEBI:30616"/>
        <dbReference type="ChEBI" id="CHEBI:32966"/>
        <dbReference type="ChEBI" id="CHEBI:57634"/>
        <dbReference type="ChEBI" id="CHEBI:456216"/>
        <dbReference type="EC" id="2.7.1.11"/>
    </reaction>
</comment>
<accession>A0A2G6KNI4</accession>
<dbReference type="FunFam" id="3.40.50.450:FF:000002">
    <property type="entry name" value="ATP-dependent 6-phosphofructokinase"/>
    <property type="match status" value="1"/>
</dbReference>
<dbReference type="InterPro" id="IPR022953">
    <property type="entry name" value="ATP_PFK"/>
</dbReference>
<comment type="function">
    <text evidence="10">Catalyzes the phosphorylation of D-fructose 6-phosphate to fructose 1,6-bisphosphate by ATP, the first committing step of glycolysis.</text>
</comment>
<evidence type="ECO:0000256" key="4">
    <source>
        <dbReference type="ARBA" id="ARBA00022741"/>
    </source>
</evidence>
<feature type="binding site" evidence="10">
    <location>
        <begin position="202"/>
        <end position="204"/>
    </location>
    <ligand>
        <name>substrate</name>
    </ligand>
</feature>
<dbReference type="InterPro" id="IPR012004">
    <property type="entry name" value="PyroP-dep_PFK_TP0108"/>
</dbReference>
<keyword evidence="8 10" id="KW-0324">Glycolysis</keyword>
<comment type="subcellular location">
    <subcellularLocation>
        <location evidence="10">Cytoplasm</location>
    </subcellularLocation>
</comment>